<name>A0A9W7EHF8_9STRA</name>
<feature type="transmembrane region" description="Helical" evidence="1">
    <location>
        <begin position="133"/>
        <end position="154"/>
    </location>
</feature>
<keyword evidence="1" id="KW-0472">Membrane</keyword>
<dbReference type="AlphaFoldDB" id="A0A9W7EHF8"/>
<proteinExistence type="predicted"/>
<reference evidence="3" key="1">
    <citation type="journal article" date="2023" name="Commun. Biol.">
        <title>Genome analysis of Parmales, the sister group of diatoms, reveals the evolutionary specialization of diatoms from phago-mixotrophs to photoautotrophs.</title>
        <authorList>
            <person name="Ban H."/>
            <person name="Sato S."/>
            <person name="Yoshikawa S."/>
            <person name="Yamada K."/>
            <person name="Nakamura Y."/>
            <person name="Ichinomiya M."/>
            <person name="Sato N."/>
            <person name="Blanc-Mathieu R."/>
            <person name="Endo H."/>
            <person name="Kuwata A."/>
            <person name="Ogata H."/>
        </authorList>
    </citation>
    <scope>NUCLEOTIDE SEQUENCE [LARGE SCALE GENOMIC DNA]</scope>
</reference>
<protein>
    <submittedName>
        <fullName evidence="2">Uncharacterized protein</fullName>
    </submittedName>
</protein>
<evidence type="ECO:0000313" key="2">
    <source>
        <dbReference type="EMBL" id="GMH76888.1"/>
    </source>
</evidence>
<organism evidence="2 3">
    <name type="scientific">Triparma laevis f. inornata</name>
    <dbReference type="NCBI Taxonomy" id="1714386"/>
    <lineage>
        <taxon>Eukaryota</taxon>
        <taxon>Sar</taxon>
        <taxon>Stramenopiles</taxon>
        <taxon>Ochrophyta</taxon>
        <taxon>Bolidophyceae</taxon>
        <taxon>Parmales</taxon>
        <taxon>Triparmaceae</taxon>
        <taxon>Triparma</taxon>
    </lineage>
</organism>
<keyword evidence="1" id="KW-0812">Transmembrane</keyword>
<feature type="transmembrane region" description="Helical" evidence="1">
    <location>
        <begin position="330"/>
        <end position="348"/>
    </location>
</feature>
<comment type="caution">
    <text evidence="2">The sequence shown here is derived from an EMBL/GenBank/DDBJ whole genome shotgun (WGS) entry which is preliminary data.</text>
</comment>
<feature type="transmembrane region" description="Helical" evidence="1">
    <location>
        <begin position="297"/>
        <end position="318"/>
    </location>
</feature>
<dbReference type="InterPro" id="IPR009030">
    <property type="entry name" value="Growth_fac_rcpt_cys_sf"/>
</dbReference>
<feature type="transmembrane region" description="Helical" evidence="1">
    <location>
        <begin position="369"/>
        <end position="386"/>
    </location>
</feature>
<evidence type="ECO:0000313" key="3">
    <source>
        <dbReference type="Proteomes" id="UP001162640"/>
    </source>
</evidence>
<feature type="transmembrane region" description="Helical" evidence="1">
    <location>
        <begin position="398"/>
        <end position="417"/>
    </location>
</feature>
<evidence type="ECO:0000256" key="1">
    <source>
        <dbReference type="SAM" id="Phobius"/>
    </source>
</evidence>
<accession>A0A9W7EHF8</accession>
<keyword evidence="1" id="KW-1133">Transmembrane helix</keyword>
<sequence length="480" mass="52332">MVSATIDECLSCDDGFYSSEPGASTRYTCTPGKFTSADQTEKYAENEGNTECKFCDDDKMLVGSTTLQNGTTSANGCICPAGEYVQFSENTCQKVPEGVETTINVMTDGYASTGSGVFLVCSTCEGGDAATTIAVGFGAFFFILLLAMALTCCIRKKKRRRREDDDDDRAGLSNKDSLATNTNRVNKELSKIDIVLSFYSDARPYGKIMLSYLQIVGSLSFNLDIGFPPMFTTLMSMMSSVVNVEFLNMMPLGCVINSFFHHTLVVYTLVPFLTGIAMTIAYVILKRSGKVEASNTVFGWFLFMTFLILPSVSTKLSLSSGLVVLGPGTLSQIIISMLICLAAMRIFAGCKPYIKDKVDKFSELAQWQIFFVMLAALLLIVAGMSEDFEIENKGAFDVILLLIQGLVPTVLVVMVLIKGKEVVSLVARKVTKSLSRGGGMRRAALSSGWWGEEQFWEVGLVPGRAILKSKARSPKKNETI</sequence>
<feature type="transmembrane region" description="Helical" evidence="1">
    <location>
        <begin position="266"/>
        <end position="285"/>
    </location>
</feature>
<gene>
    <name evidence="2" type="ORF">TL16_g07229</name>
</gene>
<dbReference type="SUPFAM" id="SSF57184">
    <property type="entry name" value="Growth factor receptor domain"/>
    <property type="match status" value="1"/>
</dbReference>
<dbReference type="Proteomes" id="UP001162640">
    <property type="component" value="Unassembled WGS sequence"/>
</dbReference>
<dbReference type="EMBL" id="BLQM01000226">
    <property type="protein sequence ID" value="GMH76888.1"/>
    <property type="molecule type" value="Genomic_DNA"/>
</dbReference>